<dbReference type="RefSeq" id="WP_114586570.1">
    <property type="nucleotide sequence ID" value="NZ_CP031150.1"/>
</dbReference>
<dbReference type="KEGG" id="haj:DU500_13980"/>
<sequence length="264" mass="30510">MHISELRDPLVDETDGHRLPTVGEARDAYMRTQRASWNSDSRVSRYERHRYQMYPRLCVADRQLRERYDDVTTAMITRRLSPIEDGDWMPPLQIDHQLHNSSVWKSVYRGYTGALEDYDFEYVAVSAPTSTAATPHQHIYLWIEDPDNQIMANDFGPVIERHLKHCPNAYRKDHEYDEDGQSGTITVRHDPSLTNHEQHEPITKGAQYLASQLAHLPLGDFYRADKDDPDEALLEGAAISWATDHNWFRSSQGFPNLDDGDQDS</sequence>
<dbReference type="EMBL" id="CP031150">
    <property type="protein sequence ID" value="AXG07443.1"/>
    <property type="molecule type" value="Genomic_DNA"/>
</dbReference>
<evidence type="ECO:0000313" key="2">
    <source>
        <dbReference type="Proteomes" id="UP000253273"/>
    </source>
</evidence>
<keyword evidence="2" id="KW-1185">Reference proteome</keyword>
<dbReference type="GeneID" id="37284515"/>
<dbReference type="InterPro" id="IPR009870">
    <property type="entry name" value="DUF1424"/>
</dbReference>
<reference evidence="1 2" key="1">
    <citation type="submission" date="2018-07" db="EMBL/GenBank/DDBJ databases">
        <title>Genome sequences of Haloplanus sp. CBA1113.</title>
        <authorList>
            <person name="Kim Y.B."/>
            <person name="Roh S.W."/>
        </authorList>
    </citation>
    <scope>NUCLEOTIDE SEQUENCE [LARGE SCALE GENOMIC DNA]</scope>
    <source>
        <strain evidence="1 2">CBA1113</strain>
    </source>
</reference>
<dbReference type="Proteomes" id="UP000253273">
    <property type="component" value="Chromosome"/>
</dbReference>
<proteinExistence type="predicted"/>
<evidence type="ECO:0008006" key="3">
    <source>
        <dbReference type="Google" id="ProtNLM"/>
    </source>
</evidence>
<evidence type="ECO:0000313" key="1">
    <source>
        <dbReference type="EMBL" id="AXG07443.1"/>
    </source>
</evidence>
<dbReference type="Pfam" id="PF07232">
    <property type="entry name" value="DUF1424"/>
    <property type="match status" value="1"/>
</dbReference>
<gene>
    <name evidence="1" type="ORF">DU500_13980</name>
</gene>
<protein>
    <recommendedName>
        <fullName evidence="3">Replication protein</fullName>
    </recommendedName>
</protein>
<name>A0A345E5H1_9EURY</name>
<organism evidence="1 2">
    <name type="scientific">Haloplanus rubicundus</name>
    <dbReference type="NCBI Taxonomy" id="1547898"/>
    <lineage>
        <taxon>Archaea</taxon>
        <taxon>Methanobacteriati</taxon>
        <taxon>Methanobacteriota</taxon>
        <taxon>Stenosarchaea group</taxon>
        <taxon>Halobacteria</taxon>
        <taxon>Halobacteriales</taxon>
        <taxon>Haloferacaceae</taxon>
        <taxon>Haloplanus</taxon>
    </lineage>
</organism>
<dbReference type="AlphaFoldDB" id="A0A345E5H1"/>
<accession>A0A345E5H1</accession>